<dbReference type="HAMAP" id="MF_00156">
    <property type="entry name" value="PanB"/>
    <property type="match status" value="1"/>
</dbReference>
<dbReference type="Gene3D" id="3.20.20.60">
    <property type="entry name" value="Phosphoenolpyruvate-binding domains"/>
    <property type="match status" value="1"/>
</dbReference>
<comment type="pathway">
    <text evidence="1 7">Cofactor biosynthesis; (R)-pantothenate biosynthesis; (R)-pantoate from 3-methyl-2-oxobutanoate: step 1/2.</text>
</comment>
<evidence type="ECO:0000256" key="10">
    <source>
        <dbReference type="PIRSR" id="PIRSR000388-3"/>
    </source>
</evidence>
<dbReference type="GO" id="GO:0000287">
    <property type="term" value="F:magnesium ion binding"/>
    <property type="evidence" value="ECO:0007669"/>
    <property type="project" value="TreeGrafter"/>
</dbReference>
<dbReference type="CDD" id="cd06557">
    <property type="entry name" value="KPHMT-like"/>
    <property type="match status" value="1"/>
</dbReference>
<dbReference type="GO" id="GO:0032259">
    <property type="term" value="P:methylation"/>
    <property type="evidence" value="ECO:0007669"/>
    <property type="project" value="UniProtKB-KW"/>
</dbReference>
<dbReference type="GO" id="GO:0015940">
    <property type="term" value="P:pantothenate biosynthetic process"/>
    <property type="evidence" value="ECO:0007669"/>
    <property type="project" value="UniProtKB-UniRule"/>
</dbReference>
<dbReference type="InterPro" id="IPR015813">
    <property type="entry name" value="Pyrv/PenolPyrv_kinase-like_dom"/>
</dbReference>
<protein>
    <recommendedName>
        <fullName evidence="7">3-methyl-2-oxobutanoate hydroxymethyltransferase</fullName>
        <ecNumber evidence="7">2.1.2.11</ecNumber>
    </recommendedName>
    <alternativeName>
        <fullName evidence="7">Ketopantoate hydroxymethyltransferase</fullName>
        <shortName evidence="7">KPHMT</shortName>
    </alternativeName>
</protein>
<comment type="subunit">
    <text evidence="3 7">Homodecamer; pentamer of dimers.</text>
</comment>
<evidence type="ECO:0000313" key="11">
    <source>
        <dbReference type="EMBL" id="NKE70370.1"/>
    </source>
</evidence>
<evidence type="ECO:0000256" key="2">
    <source>
        <dbReference type="ARBA" id="ARBA00008676"/>
    </source>
</evidence>
<evidence type="ECO:0000256" key="4">
    <source>
        <dbReference type="ARBA" id="ARBA00022655"/>
    </source>
</evidence>
<comment type="caution">
    <text evidence="11">The sequence shown here is derived from an EMBL/GenBank/DDBJ whole genome shotgun (WGS) entry which is preliminary data.</text>
</comment>
<feature type="active site" description="Proton acceptor" evidence="7 8">
    <location>
        <position position="183"/>
    </location>
</feature>
<dbReference type="Proteomes" id="UP000534783">
    <property type="component" value="Unassembled WGS sequence"/>
</dbReference>
<comment type="catalytic activity">
    <reaction evidence="7">
        <text>(6R)-5,10-methylene-5,6,7,8-tetrahydrofolate + 3-methyl-2-oxobutanoate + H2O = 2-dehydropantoate + (6S)-5,6,7,8-tetrahydrofolate</text>
        <dbReference type="Rhea" id="RHEA:11824"/>
        <dbReference type="ChEBI" id="CHEBI:11561"/>
        <dbReference type="ChEBI" id="CHEBI:11851"/>
        <dbReference type="ChEBI" id="CHEBI:15377"/>
        <dbReference type="ChEBI" id="CHEBI:15636"/>
        <dbReference type="ChEBI" id="CHEBI:57453"/>
        <dbReference type="EC" id="2.1.2.11"/>
    </reaction>
</comment>
<dbReference type="PANTHER" id="PTHR20881">
    <property type="entry name" value="3-METHYL-2-OXOBUTANOATE HYDROXYMETHYLTRANSFERASE"/>
    <property type="match status" value="1"/>
</dbReference>
<keyword evidence="11" id="KW-0489">Methyltransferase</keyword>
<accession>A0A7X6DNF4</accession>
<keyword evidence="4 7" id="KW-0566">Pantothenate biosynthesis</keyword>
<feature type="binding site" evidence="7 10">
    <location>
        <position position="84"/>
    </location>
    <ligand>
        <name>Mg(2+)</name>
        <dbReference type="ChEBI" id="CHEBI:18420"/>
    </ligand>
</feature>
<evidence type="ECO:0000256" key="3">
    <source>
        <dbReference type="ARBA" id="ARBA00011424"/>
    </source>
</evidence>
<dbReference type="NCBIfam" id="NF001452">
    <property type="entry name" value="PRK00311.1"/>
    <property type="match status" value="1"/>
</dbReference>
<feature type="binding site" evidence="7 9">
    <location>
        <begin position="45"/>
        <end position="46"/>
    </location>
    <ligand>
        <name>3-methyl-2-oxobutanoate</name>
        <dbReference type="ChEBI" id="CHEBI:11851"/>
    </ligand>
</feature>
<evidence type="ECO:0000313" key="12">
    <source>
        <dbReference type="Proteomes" id="UP000534783"/>
    </source>
</evidence>
<dbReference type="PIRSF" id="PIRSF000388">
    <property type="entry name" value="Pantoate_hydroxy_MeTrfase"/>
    <property type="match status" value="1"/>
</dbReference>
<evidence type="ECO:0000256" key="5">
    <source>
        <dbReference type="ARBA" id="ARBA00022679"/>
    </source>
</evidence>
<dbReference type="GO" id="GO:0003864">
    <property type="term" value="F:3-methyl-2-oxobutanoate hydroxymethyltransferase activity"/>
    <property type="evidence" value="ECO:0007669"/>
    <property type="project" value="UniProtKB-UniRule"/>
</dbReference>
<dbReference type="NCBIfam" id="TIGR00222">
    <property type="entry name" value="panB"/>
    <property type="match status" value="1"/>
</dbReference>
<reference evidence="11 12" key="1">
    <citation type="journal article" date="2020" name="Nature">
        <title>Bacterial chemolithoautotrophy via manganese oxidation.</title>
        <authorList>
            <person name="Yu H."/>
            <person name="Leadbetter J.R."/>
        </authorList>
    </citation>
    <scope>NUCLEOTIDE SEQUENCE [LARGE SCALE GENOMIC DNA]</scope>
    <source>
        <strain evidence="11 12">Mn-1</strain>
    </source>
</reference>
<sequence>MDKITVPRIREKKENGEKITVLTAYDFPFAKLIDEAGIDILLVGDTVGIVVQGEESTLPVTLDQMIYHARMVSRAAKRALVVGDMPFLSYQASIEETIRNAGRFLKEGGAAAVKLEGGARVADRIEMLARHDIPVMAHIGLTPQSVHRMGGYKVQGRGTSQAKQLLADAKTVESAGAFSLVLEGIPISLAKKITQSIKIPTIGIGAGPYCDGQVLVLHDLLGLFTRFHPKFVRRYADLTATITEAVRRYKSDVESGKFPTEEEGYE</sequence>
<proteinExistence type="inferred from homology"/>
<feature type="binding site" evidence="7 10">
    <location>
        <position position="45"/>
    </location>
    <ligand>
        <name>Mg(2+)</name>
        <dbReference type="ChEBI" id="CHEBI:18420"/>
    </ligand>
</feature>
<dbReference type="Pfam" id="PF02548">
    <property type="entry name" value="Pantoate_transf"/>
    <property type="match status" value="1"/>
</dbReference>
<dbReference type="SUPFAM" id="SSF51621">
    <property type="entry name" value="Phosphoenolpyruvate/pyruvate domain"/>
    <property type="match status" value="1"/>
</dbReference>
<evidence type="ECO:0000256" key="1">
    <source>
        <dbReference type="ARBA" id="ARBA00005033"/>
    </source>
</evidence>
<keyword evidence="7 10" id="KW-0479">Metal-binding</keyword>
<keyword evidence="5 7" id="KW-0808">Transferase</keyword>
<dbReference type="EC" id="2.1.2.11" evidence="7"/>
<evidence type="ECO:0000256" key="9">
    <source>
        <dbReference type="PIRSR" id="PIRSR000388-2"/>
    </source>
</evidence>
<feature type="binding site" evidence="7 9">
    <location>
        <position position="84"/>
    </location>
    <ligand>
        <name>3-methyl-2-oxobutanoate</name>
        <dbReference type="ChEBI" id="CHEBI:11851"/>
    </ligand>
</feature>
<keyword evidence="7 10" id="KW-0460">Magnesium</keyword>
<evidence type="ECO:0000256" key="7">
    <source>
        <dbReference type="HAMAP-Rule" id="MF_00156"/>
    </source>
</evidence>
<dbReference type="GO" id="GO:0008168">
    <property type="term" value="F:methyltransferase activity"/>
    <property type="evidence" value="ECO:0007669"/>
    <property type="project" value="UniProtKB-KW"/>
</dbReference>
<keyword evidence="12" id="KW-1185">Reference proteome</keyword>
<comment type="subcellular location">
    <subcellularLocation>
        <location evidence="7">Cytoplasm</location>
    </subcellularLocation>
</comment>
<feature type="binding site" evidence="7 9">
    <location>
        <position position="114"/>
    </location>
    <ligand>
        <name>3-methyl-2-oxobutanoate</name>
        <dbReference type="ChEBI" id="CHEBI:11851"/>
    </ligand>
</feature>
<keyword evidence="7" id="KW-0963">Cytoplasm</keyword>
<organism evidence="11 12">
    <name type="scientific">Candidatus Manganitrophus noduliformans</name>
    <dbReference type="NCBI Taxonomy" id="2606439"/>
    <lineage>
        <taxon>Bacteria</taxon>
        <taxon>Pseudomonadati</taxon>
        <taxon>Nitrospirota</taxon>
        <taxon>Nitrospiria</taxon>
        <taxon>Candidatus Troglogloeales</taxon>
        <taxon>Candidatus Manganitrophaceae</taxon>
        <taxon>Candidatus Manganitrophus</taxon>
    </lineage>
</organism>
<dbReference type="UniPathway" id="UPA00028">
    <property type="reaction ID" value="UER00003"/>
</dbReference>
<comment type="similarity">
    <text evidence="2 7">Belongs to the PanB family.</text>
</comment>
<comment type="function">
    <text evidence="6 7">Catalyzes the reversible reaction in which hydroxymethyl group from 5,10-methylenetetrahydrofolate is transferred onto alpha-ketoisovalerate to form ketopantoate.</text>
</comment>
<dbReference type="EMBL" id="VTOW01000001">
    <property type="protein sequence ID" value="NKE70370.1"/>
    <property type="molecule type" value="Genomic_DNA"/>
</dbReference>
<dbReference type="RefSeq" id="WP_168058625.1">
    <property type="nucleotide sequence ID" value="NZ_VTOW01000001.1"/>
</dbReference>
<comment type="cofactor">
    <cofactor evidence="7 10">
        <name>Mg(2+)</name>
        <dbReference type="ChEBI" id="CHEBI:18420"/>
    </cofactor>
    <text evidence="7 10">Binds 1 Mg(2+) ion per subunit.</text>
</comment>
<name>A0A7X6DNF4_9BACT</name>
<dbReference type="PANTHER" id="PTHR20881:SF0">
    <property type="entry name" value="3-METHYL-2-OXOBUTANOATE HYDROXYMETHYLTRANSFERASE"/>
    <property type="match status" value="1"/>
</dbReference>
<dbReference type="InterPro" id="IPR003700">
    <property type="entry name" value="Pantoate_hydroxy_MeTrfase"/>
</dbReference>
<evidence type="ECO:0000256" key="8">
    <source>
        <dbReference type="PIRSR" id="PIRSR000388-1"/>
    </source>
</evidence>
<dbReference type="GO" id="GO:0005737">
    <property type="term" value="C:cytoplasm"/>
    <property type="evidence" value="ECO:0007669"/>
    <property type="project" value="UniProtKB-SubCell"/>
</dbReference>
<dbReference type="AlphaFoldDB" id="A0A7X6DNF4"/>
<dbReference type="InterPro" id="IPR040442">
    <property type="entry name" value="Pyrv_kinase-like_dom_sf"/>
</dbReference>
<gene>
    <name evidence="7 11" type="primary">panB</name>
    <name evidence="11" type="ORF">MNODULE_06415</name>
</gene>
<evidence type="ECO:0000256" key="6">
    <source>
        <dbReference type="ARBA" id="ARBA00056497"/>
    </source>
</evidence>
<dbReference type="FunFam" id="3.20.20.60:FF:000003">
    <property type="entry name" value="3-methyl-2-oxobutanoate hydroxymethyltransferase"/>
    <property type="match status" value="1"/>
</dbReference>
<feature type="binding site" evidence="7 10">
    <location>
        <position position="116"/>
    </location>
    <ligand>
        <name>Mg(2+)</name>
        <dbReference type="ChEBI" id="CHEBI:18420"/>
    </ligand>
</feature>